<reference evidence="1" key="2">
    <citation type="journal article" date="2015" name="Data Brief">
        <title>Shoot transcriptome of the giant reed, Arundo donax.</title>
        <authorList>
            <person name="Barrero R.A."/>
            <person name="Guerrero F.D."/>
            <person name="Moolhuijzen P."/>
            <person name="Goolsby J.A."/>
            <person name="Tidwell J."/>
            <person name="Bellgard S.E."/>
            <person name="Bellgard M.I."/>
        </authorList>
    </citation>
    <scope>NUCLEOTIDE SEQUENCE</scope>
    <source>
        <tissue evidence="1">Shoot tissue taken approximately 20 cm above the soil surface</tissue>
    </source>
</reference>
<accession>A0A0A9A9G1</accession>
<dbReference type="AlphaFoldDB" id="A0A0A9A9G1"/>
<evidence type="ECO:0000313" key="1">
    <source>
        <dbReference type="EMBL" id="JAD47726.1"/>
    </source>
</evidence>
<protein>
    <submittedName>
        <fullName evidence="1">Uncharacterized protein</fullName>
    </submittedName>
</protein>
<reference evidence="1" key="1">
    <citation type="submission" date="2014-09" db="EMBL/GenBank/DDBJ databases">
        <authorList>
            <person name="Magalhaes I.L.F."/>
            <person name="Oliveira U."/>
            <person name="Santos F.R."/>
            <person name="Vidigal T.H.D.A."/>
            <person name="Brescovit A.D."/>
            <person name="Santos A.J."/>
        </authorList>
    </citation>
    <scope>NUCLEOTIDE SEQUENCE</scope>
    <source>
        <tissue evidence="1">Shoot tissue taken approximately 20 cm above the soil surface</tissue>
    </source>
</reference>
<sequence>MQVRLSAKGQAPGQERTGRSQLLCGSYASAGKDPLVMLPFLCFRTEMLPWGQCDMLKL</sequence>
<proteinExistence type="predicted"/>
<organism evidence="1">
    <name type="scientific">Arundo donax</name>
    <name type="common">Giant reed</name>
    <name type="synonym">Donax arundinaceus</name>
    <dbReference type="NCBI Taxonomy" id="35708"/>
    <lineage>
        <taxon>Eukaryota</taxon>
        <taxon>Viridiplantae</taxon>
        <taxon>Streptophyta</taxon>
        <taxon>Embryophyta</taxon>
        <taxon>Tracheophyta</taxon>
        <taxon>Spermatophyta</taxon>
        <taxon>Magnoliopsida</taxon>
        <taxon>Liliopsida</taxon>
        <taxon>Poales</taxon>
        <taxon>Poaceae</taxon>
        <taxon>PACMAD clade</taxon>
        <taxon>Arundinoideae</taxon>
        <taxon>Arundineae</taxon>
        <taxon>Arundo</taxon>
    </lineage>
</organism>
<name>A0A0A9A9G1_ARUDO</name>
<dbReference type="EMBL" id="GBRH01250169">
    <property type="protein sequence ID" value="JAD47726.1"/>
    <property type="molecule type" value="Transcribed_RNA"/>
</dbReference>